<dbReference type="OrthoDB" id="9811352at2"/>
<dbReference type="Pfam" id="PF02683">
    <property type="entry name" value="DsbD_TM"/>
    <property type="match status" value="1"/>
</dbReference>
<evidence type="ECO:0000256" key="5">
    <source>
        <dbReference type="ARBA" id="ARBA00022989"/>
    </source>
</evidence>
<comment type="similarity">
    <text evidence="2">Belongs to the DsbD family.</text>
</comment>
<accession>A0A2M8VH96</accession>
<evidence type="ECO:0000313" key="9">
    <source>
        <dbReference type="EMBL" id="PJI76065.1"/>
    </source>
</evidence>
<feature type="transmembrane region" description="Helical" evidence="7">
    <location>
        <begin position="7"/>
        <end position="32"/>
    </location>
</feature>
<evidence type="ECO:0000256" key="1">
    <source>
        <dbReference type="ARBA" id="ARBA00004141"/>
    </source>
</evidence>
<feature type="transmembrane region" description="Helical" evidence="7">
    <location>
        <begin position="160"/>
        <end position="181"/>
    </location>
</feature>
<dbReference type="InterPro" id="IPR051790">
    <property type="entry name" value="Cytochrome_c-biogenesis_DsbD"/>
</dbReference>
<evidence type="ECO:0000256" key="2">
    <source>
        <dbReference type="ARBA" id="ARBA00006143"/>
    </source>
</evidence>
<name>A0A2M8VH96_9BURK</name>
<feature type="transmembrane region" description="Helical" evidence="7">
    <location>
        <begin position="77"/>
        <end position="95"/>
    </location>
</feature>
<evidence type="ECO:0000313" key="10">
    <source>
        <dbReference type="Proteomes" id="UP000229366"/>
    </source>
</evidence>
<protein>
    <submittedName>
        <fullName evidence="9">Cytochrome c biogenesis protein CcdA</fullName>
    </submittedName>
</protein>
<feature type="domain" description="Cytochrome C biogenesis protein transmembrane" evidence="8">
    <location>
        <begin position="9"/>
        <end position="217"/>
    </location>
</feature>
<evidence type="ECO:0000256" key="4">
    <source>
        <dbReference type="ARBA" id="ARBA00022748"/>
    </source>
</evidence>
<keyword evidence="3 7" id="KW-0812">Transmembrane</keyword>
<evidence type="ECO:0000259" key="8">
    <source>
        <dbReference type="Pfam" id="PF02683"/>
    </source>
</evidence>
<evidence type="ECO:0000256" key="7">
    <source>
        <dbReference type="SAM" id="Phobius"/>
    </source>
</evidence>
<gene>
    <name evidence="9" type="ORF">B0G85_2054</name>
</gene>
<keyword evidence="6 7" id="KW-0472">Membrane</keyword>
<feature type="transmembrane region" description="Helical" evidence="7">
    <location>
        <begin position="202"/>
        <end position="219"/>
    </location>
</feature>
<dbReference type="PANTHER" id="PTHR31272">
    <property type="entry name" value="CYTOCHROME C-TYPE BIOGENESIS PROTEIN HI_1454-RELATED"/>
    <property type="match status" value="1"/>
</dbReference>
<dbReference type="AlphaFoldDB" id="A0A2M8VH96"/>
<comment type="subcellular location">
    <subcellularLocation>
        <location evidence="1">Membrane</location>
        <topology evidence="1">Multi-pass membrane protein</topology>
    </subcellularLocation>
</comment>
<evidence type="ECO:0000256" key="6">
    <source>
        <dbReference type="ARBA" id="ARBA00023136"/>
    </source>
</evidence>
<keyword evidence="10" id="KW-1185">Reference proteome</keyword>
<dbReference type="PANTHER" id="PTHR31272:SF9">
    <property type="entry name" value="BLL1027 PROTEIN"/>
    <property type="match status" value="1"/>
</dbReference>
<proteinExistence type="inferred from homology"/>
<dbReference type="Proteomes" id="UP000229366">
    <property type="component" value="Unassembled WGS sequence"/>
</dbReference>
<reference evidence="9 10" key="1">
    <citation type="submission" date="2017-11" db="EMBL/GenBank/DDBJ databases">
        <title>Genomic Encyclopedia of Type Strains, Phase III (KMG-III): the genomes of soil and plant-associated and newly described type strains.</title>
        <authorList>
            <person name="Whitman W."/>
        </authorList>
    </citation>
    <scope>NUCLEOTIDE SEQUENCE [LARGE SCALE GENOMIC DNA]</scope>
    <source>
        <strain evidence="9 10">UB-Domo-W1</strain>
    </source>
</reference>
<keyword evidence="5 7" id="KW-1133">Transmembrane helix</keyword>
<feature type="transmembrane region" description="Helical" evidence="7">
    <location>
        <begin position="126"/>
        <end position="148"/>
    </location>
</feature>
<sequence length="242" mass="24972">MDFGLGSFLFAFFAGVLSVLSPCVLPLIPIIVGAAANQHRYGPLALAGGLTVSFALIGSALASLGSSIGLAQDQLRFFAALLMLAIGVVLISRALQERFAILVSGISGVGNSLLARVTVDGLSGQFLIGVLLGLVWTPCVGPTLGAAITLASQGKDLGKIFFVMAIFGLGAGLPLALLGMLSRSAIQSIKGRLGGIGKYGKQLLGVFLLVIGLLVISGLDKHIEAFLLKYSPDWLTDLTTTF</sequence>
<feature type="transmembrane region" description="Helical" evidence="7">
    <location>
        <begin position="44"/>
        <end position="65"/>
    </location>
</feature>
<evidence type="ECO:0000256" key="3">
    <source>
        <dbReference type="ARBA" id="ARBA00022692"/>
    </source>
</evidence>
<dbReference type="InterPro" id="IPR003834">
    <property type="entry name" value="Cyt_c_assmbl_TM_dom"/>
</dbReference>
<keyword evidence="4" id="KW-0201">Cytochrome c-type biogenesis</keyword>
<dbReference type="GO" id="GO:0017004">
    <property type="term" value="P:cytochrome complex assembly"/>
    <property type="evidence" value="ECO:0007669"/>
    <property type="project" value="UniProtKB-KW"/>
</dbReference>
<dbReference type="GO" id="GO:0016020">
    <property type="term" value="C:membrane"/>
    <property type="evidence" value="ECO:0007669"/>
    <property type="project" value="UniProtKB-SubCell"/>
</dbReference>
<organism evidence="9 10">
    <name type="scientific">Polynucleobacter brandtiae</name>
    <dbReference type="NCBI Taxonomy" id="1938816"/>
    <lineage>
        <taxon>Bacteria</taxon>
        <taxon>Pseudomonadati</taxon>
        <taxon>Pseudomonadota</taxon>
        <taxon>Betaproteobacteria</taxon>
        <taxon>Burkholderiales</taxon>
        <taxon>Burkholderiaceae</taxon>
        <taxon>Polynucleobacter</taxon>
    </lineage>
</organism>
<dbReference type="EMBL" id="PGTX01000009">
    <property type="protein sequence ID" value="PJI76065.1"/>
    <property type="molecule type" value="Genomic_DNA"/>
</dbReference>
<comment type="caution">
    <text evidence="9">The sequence shown here is derived from an EMBL/GenBank/DDBJ whole genome shotgun (WGS) entry which is preliminary data.</text>
</comment>
<dbReference type="RefSeq" id="WP_100380346.1">
    <property type="nucleotide sequence ID" value="NZ_CBCSBW010000010.1"/>
</dbReference>